<accession>A0AAE1P1H1</accession>
<feature type="compositionally biased region" description="Low complexity" evidence="1">
    <location>
        <begin position="54"/>
        <end position="63"/>
    </location>
</feature>
<proteinExistence type="predicted"/>
<name>A0AAE1P1H1_9EUCA</name>
<evidence type="ECO:0000313" key="2">
    <source>
        <dbReference type="EMBL" id="KAK4298870.1"/>
    </source>
</evidence>
<gene>
    <name evidence="2" type="ORF">Pmani_028821</name>
</gene>
<reference evidence="2" key="1">
    <citation type="submission" date="2023-11" db="EMBL/GenBank/DDBJ databases">
        <title>Genome assemblies of two species of porcelain crab, Petrolisthes cinctipes and Petrolisthes manimaculis (Anomura: Porcellanidae).</title>
        <authorList>
            <person name="Angst P."/>
        </authorList>
    </citation>
    <scope>NUCLEOTIDE SEQUENCE</scope>
    <source>
        <strain evidence="2">PB745_02</strain>
        <tissue evidence="2">Gill</tissue>
    </source>
</reference>
<organism evidence="2 3">
    <name type="scientific">Petrolisthes manimaculis</name>
    <dbReference type="NCBI Taxonomy" id="1843537"/>
    <lineage>
        <taxon>Eukaryota</taxon>
        <taxon>Metazoa</taxon>
        <taxon>Ecdysozoa</taxon>
        <taxon>Arthropoda</taxon>
        <taxon>Crustacea</taxon>
        <taxon>Multicrustacea</taxon>
        <taxon>Malacostraca</taxon>
        <taxon>Eumalacostraca</taxon>
        <taxon>Eucarida</taxon>
        <taxon>Decapoda</taxon>
        <taxon>Pleocyemata</taxon>
        <taxon>Anomura</taxon>
        <taxon>Galatheoidea</taxon>
        <taxon>Porcellanidae</taxon>
        <taxon>Petrolisthes</taxon>
    </lineage>
</organism>
<evidence type="ECO:0000313" key="3">
    <source>
        <dbReference type="Proteomes" id="UP001292094"/>
    </source>
</evidence>
<sequence>MLPSTSTPYPLPRHQRILAFSTPILITSAPSTTNPHYPHHPFTFSTSIPHYNHTTSPTPSYTTTPPPQHHSLILHHTPTPTPQS</sequence>
<protein>
    <submittedName>
        <fullName evidence="2">Uncharacterized protein</fullName>
    </submittedName>
</protein>
<dbReference type="EMBL" id="JAWZYT010003353">
    <property type="protein sequence ID" value="KAK4298870.1"/>
    <property type="molecule type" value="Genomic_DNA"/>
</dbReference>
<comment type="caution">
    <text evidence="2">The sequence shown here is derived from an EMBL/GenBank/DDBJ whole genome shotgun (WGS) entry which is preliminary data.</text>
</comment>
<dbReference type="Proteomes" id="UP001292094">
    <property type="component" value="Unassembled WGS sequence"/>
</dbReference>
<dbReference type="AlphaFoldDB" id="A0AAE1P1H1"/>
<keyword evidence="3" id="KW-1185">Reference proteome</keyword>
<evidence type="ECO:0000256" key="1">
    <source>
        <dbReference type="SAM" id="MobiDB-lite"/>
    </source>
</evidence>
<feature type="region of interest" description="Disordered" evidence="1">
    <location>
        <begin position="53"/>
        <end position="84"/>
    </location>
</feature>